<dbReference type="GO" id="GO:0004521">
    <property type="term" value="F:RNA endonuclease activity"/>
    <property type="evidence" value="ECO:0007669"/>
    <property type="project" value="TreeGrafter"/>
</dbReference>
<dbReference type="Gene3D" id="3.30.2310.20">
    <property type="entry name" value="RelE-like"/>
    <property type="match status" value="1"/>
</dbReference>
<dbReference type="EMBL" id="JAAIIF010000018">
    <property type="protein sequence ID" value="NMM96987.1"/>
    <property type="molecule type" value="Genomic_DNA"/>
</dbReference>
<dbReference type="Pfam" id="PF15738">
    <property type="entry name" value="YafQ_toxin"/>
    <property type="match status" value="1"/>
</dbReference>
<dbReference type="GO" id="GO:0006415">
    <property type="term" value="P:translational termination"/>
    <property type="evidence" value="ECO:0007669"/>
    <property type="project" value="TreeGrafter"/>
</dbReference>
<accession>A0A7Y0EV53</accession>
<proteinExistence type="predicted"/>
<evidence type="ECO:0000256" key="1">
    <source>
        <dbReference type="ARBA" id="ARBA00022649"/>
    </source>
</evidence>
<keyword evidence="3" id="KW-1185">Reference proteome</keyword>
<dbReference type="InterPro" id="IPR004386">
    <property type="entry name" value="Toxin_YafQ-like"/>
</dbReference>
<sequence length="121" mass="13643">MANSGKRTIHVTKRFAKDYRSLLKKHFDPALVRSALEALSDADGDTLATKYRDHALVGQWRGFRELHVSADVLLVYMADSDSVAVVAVRLASHDTLFSNRIGKRDVREYLAEARELLESLK</sequence>
<dbReference type="PANTHER" id="PTHR40588">
    <property type="entry name" value="MRNA INTERFERASE TOXIN YAFQ"/>
    <property type="match status" value="1"/>
</dbReference>
<keyword evidence="1" id="KW-1277">Toxin-antitoxin system</keyword>
<dbReference type="SUPFAM" id="SSF143011">
    <property type="entry name" value="RelE-like"/>
    <property type="match status" value="1"/>
</dbReference>
<dbReference type="GO" id="GO:0006402">
    <property type="term" value="P:mRNA catabolic process"/>
    <property type="evidence" value="ECO:0007669"/>
    <property type="project" value="TreeGrafter"/>
</dbReference>
<evidence type="ECO:0000313" key="3">
    <source>
        <dbReference type="Proteomes" id="UP000529710"/>
    </source>
</evidence>
<dbReference type="NCBIfam" id="TIGR02385">
    <property type="entry name" value="RelE_StbE"/>
    <property type="match status" value="1"/>
</dbReference>
<evidence type="ECO:0000313" key="2">
    <source>
        <dbReference type="EMBL" id="NMM96987.1"/>
    </source>
</evidence>
<dbReference type="InterPro" id="IPR007712">
    <property type="entry name" value="RelE/ParE_toxin"/>
</dbReference>
<dbReference type="AlphaFoldDB" id="A0A7Y0EV53"/>
<dbReference type="Proteomes" id="UP000529710">
    <property type="component" value="Unassembled WGS sequence"/>
</dbReference>
<protein>
    <submittedName>
        <fullName evidence="2">Addiction module toxin RelE</fullName>
    </submittedName>
</protein>
<gene>
    <name evidence="2" type="ORF">G1C98_1725</name>
</gene>
<dbReference type="InterPro" id="IPR035093">
    <property type="entry name" value="RelE/ParE_toxin_dom_sf"/>
</dbReference>
<comment type="caution">
    <text evidence="2">The sequence shown here is derived from an EMBL/GenBank/DDBJ whole genome shotgun (WGS) entry which is preliminary data.</text>
</comment>
<dbReference type="RefSeq" id="WP_169080851.1">
    <property type="nucleotide sequence ID" value="NZ_JAAIIF010000018.1"/>
</dbReference>
<organism evidence="2 3">
    <name type="scientific">Bifidobacterium erythrocebi</name>
    <dbReference type="NCBI Taxonomy" id="2675325"/>
    <lineage>
        <taxon>Bacteria</taxon>
        <taxon>Bacillati</taxon>
        <taxon>Actinomycetota</taxon>
        <taxon>Actinomycetes</taxon>
        <taxon>Bifidobacteriales</taxon>
        <taxon>Bifidobacteriaceae</taxon>
        <taxon>Bifidobacterium</taxon>
    </lineage>
</organism>
<dbReference type="PANTHER" id="PTHR40588:SF1">
    <property type="entry name" value="MRNA INTERFERASE TOXIN YAFQ"/>
    <property type="match status" value="1"/>
</dbReference>
<name>A0A7Y0EV53_9BIFI</name>
<reference evidence="2 3" key="1">
    <citation type="submission" date="2020-02" db="EMBL/GenBank/DDBJ databases">
        <title>Characterization of phylogenetic diversity of novel bifidobacterial species isolated in Czech ZOOs.</title>
        <authorList>
            <person name="Lugli G.A."/>
            <person name="Vera N.B."/>
            <person name="Ventura M."/>
        </authorList>
    </citation>
    <scope>NUCLEOTIDE SEQUENCE [LARGE SCALE GENOMIC DNA]</scope>
    <source>
        <strain evidence="2 3">DSM 109960</strain>
    </source>
</reference>